<proteinExistence type="predicted"/>
<reference evidence="1 2" key="1">
    <citation type="submission" date="2018-06" db="EMBL/GenBank/DDBJ databases">
        <title>Echinicola strongylocentroti sp. nov., isolated from a sea urchin Strongylocentrotus intermedius.</title>
        <authorList>
            <person name="Bae S.S."/>
        </authorList>
    </citation>
    <scope>NUCLEOTIDE SEQUENCE [LARGE SCALE GENOMIC DNA]</scope>
    <source>
        <strain evidence="1 2">MEBiC08714</strain>
    </source>
</reference>
<keyword evidence="2" id="KW-1185">Reference proteome</keyword>
<gene>
    <name evidence="1" type="ORF">DN752_17915</name>
</gene>
<protein>
    <submittedName>
        <fullName evidence="1">Uncharacterized protein</fullName>
    </submittedName>
</protein>
<sequence>MIFYKQLTRRLTGRFKIKNRWLLGSIIMVKVIRRDYCEKDGSFGPAYTQWERASEKDLKTLVNIAKNGRAIKKD</sequence>
<accession>A0A2Z4IMB5</accession>
<dbReference type="AlphaFoldDB" id="A0A2Z4IMB5"/>
<name>A0A2Z4IMB5_9BACT</name>
<dbReference type="RefSeq" id="WP_112785230.1">
    <property type="nucleotide sequence ID" value="NZ_CP030041.1"/>
</dbReference>
<organism evidence="1 2">
    <name type="scientific">Echinicola strongylocentroti</name>
    <dbReference type="NCBI Taxonomy" id="1795355"/>
    <lineage>
        <taxon>Bacteria</taxon>
        <taxon>Pseudomonadati</taxon>
        <taxon>Bacteroidota</taxon>
        <taxon>Cytophagia</taxon>
        <taxon>Cytophagales</taxon>
        <taxon>Cyclobacteriaceae</taxon>
        <taxon>Echinicola</taxon>
    </lineage>
</organism>
<dbReference type="KEGG" id="est:DN752_17915"/>
<dbReference type="EMBL" id="CP030041">
    <property type="protein sequence ID" value="AWW31857.1"/>
    <property type="molecule type" value="Genomic_DNA"/>
</dbReference>
<dbReference type="Proteomes" id="UP000248688">
    <property type="component" value="Chromosome"/>
</dbReference>
<evidence type="ECO:0000313" key="2">
    <source>
        <dbReference type="Proteomes" id="UP000248688"/>
    </source>
</evidence>
<evidence type="ECO:0000313" key="1">
    <source>
        <dbReference type="EMBL" id="AWW31857.1"/>
    </source>
</evidence>